<dbReference type="PANTHER" id="PTHR47618:SF1">
    <property type="entry name" value="BIFUNCTIONAL OLIGORIBONUCLEASE AND PAP PHOSPHATASE NRNA"/>
    <property type="match status" value="1"/>
</dbReference>
<organism evidence="3 4">
    <name type="scientific">Candidatus Brocadia sinica JPN1</name>
    <dbReference type="NCBI Taxonomy" id="1197129"/>
    <lineage>
        <taxon>Bacteria</taxon>
        <taxon>Pseudomonadati</taxon>
        <taxon>Planctomycetota</taxon>
        <taxon>Candidatus Brocadiia</taxon>
        <taxon>Candidatus Brocadiales</taxon>
        <taxon>Candidatus Brocadiaceae</taxon>
        <taxon>Candidatus Brocadia</taxon>
    </lineage>
</organism>
<evidence type="ECO:0000313" key="4">
    <source>
        <dbReference type="Proteomes" id="UP000032309"/>
    </source>
</evidence>
<proteinExistence type="predicted"/>
<feature type="domain" description="DHHA1" evidence="2">
    <location>
        <begin position="358"/>
        <end position="438"/>
    </location>
</feature>
<dbReference type="RefSeq" id="WP_052563654.1">
    <property type="nucleotide sequence ID" value="NZ_BAFN01000001.1"/>
</dbReference>
<accession>A0ABQ0JXU3</accession>
<dbReference type="SUPFAM" id="SSF51735">
    <property type="entry name" value="NAD(P)-binding Rossmann-fold domains"/>
    <property type="match status" value="1"/>
</dbReference>
<gene>
    <name evidence="3" type="ORF">BROSI_A2119</name>
</gene>
<dbReference type="Pfam" id="PF02272">
    <property type="entry name" value="DHHA1"/>
    <property type="match status" value="1"/>
</dbReference>
<dbReference type="SUPFAM" id="SSF64182">
    <property type="entry name" value="DHH phosphoesterases"/>
    <property type="match status" value="1"/>
</dbReference>
<dbReference type="PANTHER" id="PTHR47618">
    <property type="entry name" value="BIFUNCTIONAL OLIGORIBONUCLEASE AND PAP PHOSPHATASE NRNA"/>
    <property type="match status" value="1"/>
</dbReference>
<reference evidence="4" key="1">
    <citation type="journal article" date="2015" name="Genome Announc.">
        <title>Draft Genome Sequence of an Anaerobic Ammonium-Oxidizing Bacterium, "Candidatus Brocadia sinica".</title>
        <authorList>
            <person name="Oshiki M."/>
            <person name="Shinyako-Hata K."/>
            <person name="Satoh H."/>
            <person name="Okabe S."/>
        </authorList>
    </citation>
    <scope>NUCLEOTIDE SEQUENCE [LARGE SCALE GENOMIC DNA]</scope>
    <source>
        <strain evidence="4">JPN1</strain>
    </source>
</reference>
<evidence type="ECO:0000259" key="1">
    <source>
        <dbReference type="Pfam" id="PF02254"/>
    </source>
</evidence>
<dbReference type="EMBL" id="BAFN01000001">
    <property type="protein sequence ID" value="GAN33593.1"/>
    <property type="molecule type" value="Genomic_DNA"/>
</dbReference>
<dbReference type="InterPro" id="IPR003156">
    <property type="entry name" value="DHHA1_dom"/>
</dbReference>
<evidence type="ECO:0000313" key="3">
    <source>
        <dbReference type="EMBL" id="GAN33593.1"/>
    </source>
</evidence>
<dbReference type="InterPro" id="IPR003148">
    <property type="entry name" value="RCK_N"/>
</dbReference>
<comment type="caution">
    <text evidence="3">The sequence shown here is derived from an EMBL/GenBank/DDBJ whole genome shotgun (WGS) entry which is preliminary data.</text>
</comment>
<dbReference type="InterPro" id="IPR038763">
    <property type="entry name" value="DHH_sf"/>
</dbReference>
<dbReference type="InterPro" id="IPR036291">
    <property type="entry name" value="NAD(P)-bd_dom_sf"/>
</dbReference>
<dbReference type="Pfam" id="PF02254">
    <property type="entry name" value="TrkA_N"/>
    <property type="match status" value="1"/>
</dbReference>
<keyword evidence="4" id="KW-1185">Reference proteome</keyword>
<name>A0ABQ0JXU3_9BACT</name>
<dbReference type="Gene3D" id="3.40.50.720">
    <property type="entry name" value="NAD(P)-binding Rossmann-like Domain"/>
    <property type="match status" value="1"/>
</dbReference>
<feature type="domain" description="RCK N-terminal" evidence="1">
    <location>
        <begin position="2"/>
        <end position="115"/>
    </location>
</feature>
<dbReference type="InterPro" id="IPR051319">
    <property type="entry name" value="Oligoribo/pAp-PDE_c-di-AMP_PDE"/>
</dbReference>
<sequence length="490" mass="53744">MYIIFGCDDVGGALARNLSKSGEDILVIDNDETALGGLKAPNIRTVMADVHTLDLVSLPAKDAIAFILLQKNFEDNLTVAKRIKKSFPDKFILSRATGEKEESELLGNGVDHAVQTVRIITNAIFGELETAKLKRSVFHLVSVIKGATNKGLAIFLQDNPDPDAIASGFALKRIAEKYDIKSNIYYGGNIGRQQNKTLVNLLETDLVRLKSPDEAMKILNAVDKAALIEASISSKNNILPTDIVPNIVIDHHQTDFNLVKGEFVEILPKIGATSTIMTRYLRHLDIIPDPPLATALRYGIRVDTCGFTRNTTTEDLEAAAYLSPLLDVGLLNQIENPPMSAETIDIIGRTIRNREVRGSYLISFVEFITNRDALPQAAELMLQMEGVSTVLVFGIDKDKVQLSARSVDTRINLAFLLQKAFGFMNAGGHATMAAGSIDLGIFGDVTDKKSLLRITFDAVRKKFFSAVGIDIEKREIPDELELMVSNSTKN</sequence>
<protein>
    <submittedName>
        <fullName evidence="3">Phosphoesterase</fullName>
    </submittedName>
</protein>
<dbReference type="Gene3D" id="3.90.1640.10">
    <property type="entry name" value="inorganic pyrophosphatase (n-terminal core)"/>
    <property type="match status" value="1"/>
</dbReference>
<dbReference type="Proteomes" id="UP000032309">
    <property type="component" value="Unassembled WGS sequence"/>
</dbReference>
<evidence type="ECO:0000259" key="2">
    <source>
        <dbReference type="Pfam" id="PF02272"/>
    </source>
</evidence>
<dbReference type="Gene3D" id="3.10.310.30">
    <property type="match status" value="1"/>
</dbReference>